<evidence type="ECO:0000256" key="2">
    <source>
        <dbReference type="ARBA" id="ARBA00022679"/>
    </source>
</evidence>
<dbReference type="GO" id="GO:0005829">
    <property type="term" value="C:cytosol"/>
    <property type="evidence" value="ECO:0007669"/>
    <property type="project" value="TreeGrafter"/>
</dbReference>
<dbReference type="PANTHER" id="PTHR46566">
    <property type="entry name" value="1-PHOSPHOFRUCTOKINASE-RELATED"/>
    <property type="match status" value="1"/>
</dbReference>
<dbReference type="InterPro" id="IPR017583">
    <property type="entry name" value="Tagatose/fructose_Pkinase"/>
</dbReference>
<dbReference type="PROSITE" id="PS00584">
    <property type="entry name" value="PFKB_KINASES_2"/>
    <property type="match status" value="1"/>
</dbReference>
<evidence type="ECO:0000256" key="1">
    <source>
        <dbReference type="ARBA" id="ARBA00010688"/>
    </source>
</evidence>
<evidence type="ECO:0000256" key="5">
    <source>
        <dbReference type="ARBA" id="ARBA00022840"/>
    </source>
</evidence>
<evidence type="ECO:0000256" key="7">
    <source>
        <dbReference type="RuleBase" id="RU003704"/>
    </source>
</evidence>
<dbReference type="PIRSF" id="PIRSF000535">
    <property type="entry name" value="1PFK/6PFK/LacC"/>
    <property type="match status" value="1"/>
</dbReference>
<comment type="caution">
    <text evidence="9">The sequence shown here is derived from an EMBL/GenBank/DDBJ whole genome shotgun (WGS) entry which is preliminary data.</text>
</comment>
<dbReference type="InterPro" id="IPR029056">
    <property type="entry name" value="Ribokinase-like"/>
</dbReference>
<keyword evidence="2 6" id="KW-0808">Transferase</keyword>
<evidence type="ECO:0000259" key="8">
    <source>
        <dbReference type="Pfam" id="PF00294"/>
    </source>
</evidence>
<dbReference type="CDD" id="cd01164">
    <property type="entry name" value="FruK_PfkB_like"/>
    <property type="match status" value="1"/>
</dbReference>
<evidence type="ECO:0000256" key="3">
    <source>
        <dbReference type="ARBA" id="ARBA00022741"/>
    </source>
</evidence>
<evidence type="ECO:0000313" key="10">
    <source>
        <dbReference type="Proteomes" id="UP000563898"/>
    </source>
</evidence>
<dbReference type="NCBIfam" id="TIGR03168">
    <property type="entry name" value="1-PFK"/>
    <property type="match status" value="1"/>
</dbReference>
<keyword evidence="4 7" id="KW-0418">Kinase</keyword>
<dbReference type="PANTHER" id="PTHR46566:SF5">
    <property type="entry name" value="1-PHOSPHOFRUCTOKINASE"/>
    <property type="match status" value="1"/>
</dbReference>
<gene>
    <name evidence="9" type="ORF">HGA05_14385</name>
</gene>
<dbReference type="Proteomes" id="UP000563898">
    <property type="component" value="Unassembled WGS sequence"/>
</dbReference>
<dbReference type="GO" id="GO:0008443">
    <property type="term" value="F:phosphofructokinase activity"/>
    <property type="evidence" value="ECO:0007669"/>
    <property type="project" value="TreeGrafter"/>
</dbReference>
<dbReference type="InterPro" id="IPR002173">
    <property type="entry name" value="Carboh/pur_kinase_PfkB_CS"/>
</dbReference>
<accession>A0A846WMB3</accession>
<proteinExistence type="inferred from homology"/>
<comment type="similarity">
    <text evidence="1 7">Belongs to the carbohydrate kinase PfkB family.</text>
</comment>
<reference evidence="9 10" key="1">
    <citation type="submission" date="2020-04" db="EMBL/GenBank/DDBJ databases">
        <title>MicrobeNet Type strains.</title>
        <authorList>
            <person name="Nicholson A.C."/>
        </authorList>
    </citation>
    <scope>NUCLEOTIDE SEQUENCE [LARGE SCALE GENOMIC DNA]</scope>
    <source>
        <strain evidence="9 10">ATCC BAA-14</strain>
    </source>
</reference>
<evidence type="ECO:0000256" key="6">
    <source>
        <dbReference type="PIRNR" id="PIRNR000535"/>
    </source>
</evidence>
<name>A0A846WMB3_9ACTN</name>
<dbReference type="EMBL" id="JAAXPC010000007">
    <property type="protein sequence ID" value="NKY02762.1"/>
    <property type="molecule type" value="Genomic_DNA"/>
</dbReference>
<sequence>MILTVTANPSLDRTLEIAGPLQRGEVQRTVGVRAEPGGKGVNVSRVIAEAGLTTLAVLPARNGDPLLTALDQVGLRHEALAVPGEVRSNITIAEPDGTTTKINASGQFLDDRQVRALTDLVLARAAGADWVALCGSLPPGVADDWYRVLADQLIARGHRVAIDTSGAPLTAAVTGRVDLIKPNEYELAEVSGADPEILRHAAAEGDLSPIVSASADMAHRIGGAVLATLGAAGALLTTESGSWFATPPPIVPRSTVGAGDSSLAGYLIAETRGADEPGRLRSAVAYGAAAAALAGTQPPRPDHLDPDRVVITDLAGAAPTP</sequence>
<dbReference type="GO" id="GO:0005524">
    <property type="term" value="F:ATP binding"/>
    <property type="evidence" value="ECO:0007669"/>
    <property type="project" value="UniProtKB-KW"/>
</dbReference>
<evidence type="ECO:0000313" key="9">
    <source>
        <dbReference type="EMBL" id="NKY02762.1"/>
    </source>
</evidence>
<dbReference type="Gene3D" id="3.40.1190.20">
    <property type="match status" value="1"/>
</dbReference>
<dbReference type="RefSeq" id="WP_006371170.1">
    <property type="nucleotide sequence ID" value="NZ_CP073075.1"/>
</dbReference>
<dbReference type="Pfam" id="PF00294">
    <property type="entry name" value="PfkB"/>
    <property type="match status" value="1"/>
</dbReference>
<keyword evidence="3" id="KW-0547">Nucleotide-binding</keyword>
<dbReference type="InterPro" id="IPR002139">
    <property type="entry name" value="Ribo/fructo_kinase"/>
</dbReference>
<evidence type="ECO:0000256" key="4">
    <source>
        <dbReference type="ARBA" id="ARBA00022777"/>
    </source>
</evidence>
<feature type="domain" description="Carbohydrate kinase PfkB" evidence="8">
    <location>
        <begin position="23"/>
        <end position="301"/>
    </location>
</feature>
<dbReference type="PRINTS" id="PR00990">
    <property type="entry name" value="RIBOKINASE"/>
</dbReference>
<protein>
    <submittedName>
        <fullName evidence="9">1-phosphofructokinase family hexose kinase</fullName>
    </submittedName>
</protein>
<keyword evidence="5" id="KW-0067">ATP-binding</keyword>
<dbReference type="InterPro" id="IPR011611">
    <property type="entry name" value="PfkB_dom"/>
</dbReference>
<organism evidence="9 10">
    <name type="scientific">Gordonia polyisoprenivorans</name>
    <dbReference type="NCBI Taxonomy" id="84595"/>
    <lineage>
        <taxon>Bacteria</taxon>
        <taxon>Bacillati</taxon>
        <taxon>Actinomycetota</taxon>
        <taxon>Actinomycetes</taxon>
        <taxon>Mycobacteriales</taxon>
        <taxon>Gordoniaceae</taxon>
        <taxon>Gordonia</taxon>
    </lineage>
</organism>
<dbReference type="AlphaFoldDB" id="A0A846WMB3"/>
<dbReference type="SUPFAM" id="SSF53613">
    <property type="entry name" value="Ribokinase-like"/>
    <property type="match status" value="1"/>
</dbReference>